<evidence type="ECO:0000259" key="1">
    <source>
        <dbReference type="Pfam" id="PF14341"/>
    </source>
</evidence>
<dbReference type="AlphaFoldDB" id="A0A1T4XTF5"/>
<feature type="domain" description="Type 4 fimbrial biogenesis protein PilX N-terminal" evidence="1">
    <location>
        <begin position="16"/>
        <end position="66"/>
    </location>
</feature>
<dbReference type="EMBL" id="FUYB01000022">
    <property type="protein sequence ID" value="SKA92448.1"/>
    <property type="molecule type" value="Genomic_DNA"/>
</dbReference>
<evidence type="ECO:0000313" key="3">
    <source>
        <dbReference type="Proteomes" id="UP000190460"/>
    </source>
</evidence>
<evidence type="ECO:0000313" key="2">
    <source>
        <dbReference type="EMBL" id="SKA92448.1"/>
    </source>
</evidence>
<organism evidence="2 3">
    <name type="scientific">Thiothrix eikelboomii</name>
    <dbReference type="NCBI Taxonomy" id="92487"/>
    <lineage>
        <taxon>Bacteria</taxon>
        <taxon>Pseudomonadati</taxon>
        <taxon>Pseudomonadota</taxon>
        <taxon>Gammaproteobacteria</taxon>
        <taxon>Thiotrichales</taxon>
        <taxon>Thiotrichaceae</taxon>
        <taxon>Thiothrix</taxon>
    </lineage>
</organism>
<dbReference type="Pfam" id="PF14341">
    <property type="entry name" value="PilX_N"/>
    <property type="match status" value="1"/>
</dbReference>
<proteinExistence type="predicted"/>
<sequence length="175" mass="19620">MRMKTYLRLTRRRSQQGSTLLWGLSILLVMSVIGVTAARMGVTDTRIVGNETYSMIAYQGAESQLNLVRPPLEMLAPANSLAFIKLTMEQATKTFVVPQTNTEVLFHTDKLNTSLKVQHDGFLEQCPPLETSMSVEMNGDRYRCSLFIIDADSRFQSTGARSLHKMGIVHFMPSS</sequence>
<accession>A0A1T4XTF5</accession>
<keyword evidence="3" id="KW-1185">Reference proteome</keyword>
<name>A0A1T4XTF5_9GAMM</name>
<dbReference type="STRING" id="92487.SAMN02745130_03376"/>
<gene>
    <name evidence="2" type="ORF">SAMN02745130_03376</name>
</gene>
<dbReference type="Proteomes" id="UP000190460">
    <property type="component" value="Unassembled WGS sequence"/>
</dbReference>
<protein>
    <submittedName>
        <fullName evidence="2">PilX N-terminal</fullName>
    </submittedName>
</protein>
<reference evidence="2 3" key="1">
    <citation type="submission" date="2017-02" db="EMBL/GenBank/DDBJ databases">
        <authorList>
            <person name="Peterson S.W."/>
        </authorList>
    </citation>
    <scope>NUCLEOTIDE SEQUENCE [LARGE SCALE GENOMIC DNA]</scope>
    <source>
        <strain evidence="2 3">ATCC 49788</strain>
    </source>
</reference>
<dbReference type="InterPro" id="IPR025746">
    <property type="entry name" value="PilX_N_dom"/>
</dbReference>